<protein>
    <submittedName>
        <fullName evidence="1">Baseplate assembly protein</fullName>
    </submittedName>
</protein>
<reference evidence="1 2" key="1">
    <citation type="submission" date="2019-07" db="EMBL/GenBank/DDBJ databases">
        <title>Ln-dependent methylotrophs.</title>
        <authorList>
            <person name="Tani A."/>
        </authorList>
    </citation>
    <scope>NUCLEOTIDE SEQUENCE [LARGE SCALE GENOMIC DNA]</scope>
    <source>
        <strain evidence="1 2">SM12</strain>
    </source>
</reference>
<organism evidence="1 2">
    <name type="scientific">Rhizobium straminoryzae</name>
    <dbReference type="NCBI Taxonomy" id="1387186"/>
    <lineage>
        <taxon>Bacteria</taxon>
        <taxon>Pseudomonadati</taxon>
        <taxon>Pseudomonadota</taxon>
        <taxon>Alphaproteobacteria</taxon>
        <taxon>Hyphomicrobiales</taxon>
        <taxon>Rhizobiaceae</taxon>
        <taxon>Rhizobium/Agrobacterium group</taxon>
        <taxon>Rhizobium</taxon>
    </lineage>
</organism>
<dbReference type="AlphaFoldDB" id="A0A549T134"/>
<dbReference type="EMBL" id="VJMG01000065">
    <property type="protein sequence ID" value="TRL35528.1"/>
    <property type="molecule type" value="Genomic_DNA"/>
</dbReference>
<proteinExistence type="predicted"/>
<accession>A0A549T134</accession>
<name>A0A549T134_9HYPH</name>
<evidence type="ECO:0000313" key="1">
    <source>
        <dbReference type="EMBL" id="TRL35528.1"/>
    </source>
</evidence>
<gene>
    <name evidence="1" type="ORF">FNA46_20035</name>
</gene>
<sequence>MYAPTTIDLSRLPAPTAIETISLEQLESDYKARFLTEWAAQQAIDPTLPDFTEADLATHPAIVVGRAWRYLRNLDRNRVNDGLKALLAPLSTGSNLDALVACRNIQRRTIAQATDTAAAIMEGDSALLRRYLLSFDTPCAGSAGRYLYDAWTAWPQSEDRTLGLWDARVNGYAVHGRRGDTDVVIIGPFGRLPTSAELAQVRATVTAPDRAPEAVSISVMAAIRHEYTVSLVLEVPGFGPSAQTVHEEAMVRVRAAATERAVIAGEIPEGLLAGAAYGGGVIRVRDLSPVSIDPQPYAVPVMTSLTIAIEVRA</sequence>
<keyword evidence="2" id="KW-1185">Reference proteome</keyword>
<comment type="caution">
    <text evidence="1">The sequence shown here is derived from an EMBL/GenBank/DDBJ whole genome shotgun (WGS) entry which is preliminary data.</text>
</comment>
<dbReference type="Proteomes" id="UP000316801">
    <property type="component" value="Unassembled WGS sequence"/>
</dbReference>
<evidence type="ECO:0000313" key="2">
    <source>
        <dbReference type="Proteomes" id="UP000316801"/>
    </source>
</evidence>